<comment type="caution">
    <text evidence="1">The sequence shown here is derived from an EMBL/GenBank/DDBJ whole genome shotgun (WGS) entry which is preliminary data.</text>
</comment>
<dbReference type="EMBL" id="JAABNR010000001">
    <property type="protein sequence ID" value="NBZ86060.1"/>
    <property type="molecule type" value="Genomic_DNA"/>
</dbReference>
<dbReference type="Proteomes" id="UP001193501">
    <property type="component" value="Unassembled WGS sequence"/>
</dbReference>
<sequence length="246" mass="26250">MGRYDNRFASDSVFHTYSPSARAEVIERLTNPGGLSVGPARLVAVIDGIIQEALEETPIVLWEAEELIRFELPEARILLALREAETPAQSGLTLGVVFEGPNAEEIASALARLIARTIQSRFPTFEHAPGAAEVPGFDAESAALFDEPLSGSSNGLPPVDSLADRMWSRAEACAPVPQRQAAPLAAPRPWAWLARLSPGPAPRFSLPVLRPMRSSVRALAFLLLAMGLIQGPMGPAAQAETSNTAP</sequence>
<evidence type="ECO:0000313" key="1">
    <source>
        <dbReference type="EMBL" id="NBZ86060.1"/>
    </source>
</evidence>
<proteinExistence type="predicted"/>
<keyword evidence="2" id="KW-1185">Reference proteome</keyword>
<dbReference type="RefSeq" id="WP_168772865.1">
    <property type="nucleotide sequence ID" value="NZ_JAABNR010000001.1"/>
</dbReference>
<evidence type="ECO:0000313" key="2">
    <source>
        <dbReference type="Proteomes" id="UP001193501"/>
    </source>
</evidence>
<protein>
    <submittedName>
        <fullName evidence="1">Uncharacterized protein</fullName>
    </submittedName>
</protein>
<gene>
    <name evidence="1" type="ORF">GV832_00565</name>
</gene>
<organism evidence="1 2">
    <name type="scientific">Stagnihabitans tardus</name>
    <dbReference type="NCBI Taxonomy" id="2699202"/>
    <lineage>
        <taxon>Bacteria</taxon>
        <taxon>Pseudomonadati</taxon>
        <taxon>Pseudomonadota</taxon>
        <taxon>Alphaproteobacteria</taxon>
        <taxon>Rhodobacterales</taxon>
        <taxon>Paracoccaceae</taxon>
        <taxon>Stagnihabitans</taxon>
    </lineage>
</organism>
<accession>A0AAE5BR24</accession>
<name>A0AAE5BR24_9RHOB</name>
<dbReference type="AlphaFoldDB" id="A0AAE5BR24"/>
<reference evidence="1" key="1">
    <citation type="submission" date="2020-01" db="EMBL/GenBank/DDBJ databases">
        <authorList>
            <person name="Chen W.-M."/>
        </authorList>
    </citation>
    <scope>NUCLEOTIDE SEQUENCE</scope>
    <source>
        <strain evidence="1">CYK-10</strain>
    </source>
</reference>